<dbReference type="NCBIfam" id="TIGR01169">
    <property type="entry name" value="rplA_bact"/>
    <property type="match status" value="1"/>
</dbReference>
<dbReference type="Pfam" id="PF00687">
    <property type="entry name" value="Ribosomal_L1"/>
    <property type="match status" value="1"/>
</dbReference>
<dbReference type="Gene3D" id="3.30.190.20">
    <property type="match status" value="1"/>
</dbReference>
<organism evidence="11 12">
    <name type="scientific">Virgibacillus salarius</name>
    <dbReference type="NCBI Taxonomy" id="447199"/>
    <lineage>
        <taxon>Bacteria</taxon>
        <taxon>Bacillati</taxon>
        <taxon>Bacillota</taxon>
        <taxon>Bacilli</taxon>
        <taxon>Bacillales</taxon>
        <taxon>Bacillaceae</taxon>
        <taxon>Virgibacillus</taxon>
    </lineage>
</organism>
<keyword evidence="9" id="KW-0820">tRNA-binding</keyword>
<evidence type="ECO:0000256" key="7">
    <source>
        <dbReference type="ARBA" id="ARBA00023274"/>
    </source>
</evidence>
<dbReference type="GO" id="GO:0000049">
    <property type="term" value="F:tRNA binding"/>
    <property type="evidence" value="ECO:0007669"/>
    <property type="project" value="UniProtKB-KW"/>
</dbReference>
<comment type="function">
    <text evidence="9">Protein L1 is also a translational repressor protein, it controls the translation of the L11 operon by binding to its mRNA.</text>
</comment>
<evidence type="ECO:0000256" key="1">
    <source>
        <dbReference type="ARBA" id="ARBA00010531"/>
    </source>
</evidence>
<evidence type="ECO:0000256" key="5">
    <source>
        <dbReference type="ARBA" id="ARBA00022884"/>
    </source>
</evidence>
<comment type="function">
    <text evidence="9">Binds directly to 23S rRNA. The L1 stalk is quite mobile in the ribosome, and is involved in E site tRNA release.</text>
</comment>
<keyword evidence="2 9" id="KW-0678">Repressor</keyword>
<evidence type="ECO:0000256" key="2">
    <source>
        <dbReference type="ARBA" id="ARBA00022491"/>
    </source>
</evidence>
<dbReference type="GO" id="GO:0006412">
    <property type="term" value="P:translation"/>
    <property type="evidence" value="ECO:0007669"/>
    <property type="project" value="UniProtKB-UniRule"/>
</dbReference>
<evidence type="ECO:0000256" key="4">
    <source>
        <dbReference type="ARBA" id="ARBA00022845"/>
    </source>
</evidence>
<dbReference type="PROSITE" id="PS01199">
    <property type="entry name" value="RIBOSOMAL_L1"/>
    <property type="match status" value="1"/>
</dbReference>
<keyword evidence="6 9" id="KW-0689">Ribosomal protein</keyword>
<dbReference type="PIRSF" id="PIRSF002155">
    <property type="entry name" value="Ribosomal_L1"/>
    <property type="match status" value="1"/>
</dbReference>
<dbReference type="Gene3D" id="3.40.50.790">
    <property type="match status" value="1"/>
</dbReference>
<protein>
    <recommendedName>
        <fullName evidence="8 9">Large ribosomal subunit protein uL1</fullName>
    </recommendedName>
</protein>
<name>A0A941DRP3_9BACI</name>
<dbReference type="GO" id="GO:0003735">
    <property type="term" value="F:structural constituent of ribosome"/>
    <property type="evidence" value="ECO:0007669"/>
    <property type="project" value="InterPro"/>
</dbReference>
<comment type="similarity">
    <text evidence="1 9 10">Belongs to the universal ribosomal protein uL1 family.</text>
</comment>
<keyword evidence="4 9" id="KW-0810">Translation regulation</keyword>
<dbReference type="PANTHER" id="PTHR36427">
    <property type="entry name" value="54S RIBOSOMAL PROTEIN L1, MITOCHONDRIAL"/>
    <property type="match status" value="1"/>
</dbReference>
<keyword evidence="3 9" id="KW-0699">rRNA-binding</keyword>
<dbReference type="GO" id="GO:0006417">
    <property type="term" value="P:regulation of translation"/>
    <property type="evidence" value="ECO:0007669"/>
    <property type="project" value="UniProtKB-KW"/>
</dbReference>
<evidence type="ECO:0000256" key="3">
    <source>
        <dbReference type="ARBA" id="ARBA00022730"/>
    </source>
</evidence>
<keyword evidence="7 9" id="KW-0687">Ribonucleoprotein</keyword>
<dbReference type="GO" id="GO:0019843">
    <property type="term" value="F:rRNA binding"/>
    <property type="evidence" value="ECO:0007669"/>
    <property type="project" value="UniProtKB-UniRule"/>
</dbReference>
<evidence type="ECO:0000256" key="10">
    <source>
        <dbReference type="RuleBase" id="RU000659"/>
    </source>
</evidence>
<keyword evidence="5 9" id="KW-0694">RNA-binding</keyword>
<dbReference type="InterPro" id="IPR028364">
    <property type="entry name" value="Ribosomal_uL1/biogenesis"/>
</dbReference>
<dbReference type="SUPFAM" id="SSF56808">
    <property type="entry name" value="Ribosomal protein L1"/>
    <property type="match status" value="1"/>
</dbReference>
<dbReference type="PANTHER" id="PTHR36427:SF3">
    <property type="entry name" value="LARGE RIBOSOMAL SUBUNIT PROTEIN UL1M"/>
    <property type="match status" value="1"/>
</dbReference>
<evidence type="ECO:0000256" key="9">
    <source>
        <dbReference type="HAMAP-Rule" id="MF_01318"/>
    </source>
</evidence>
<dbReference type="InterPro" id="IPR023674">
    <property type="entry name" value="Ribosomal_uL1-like"/>
</dbReference>
<dbReference type="AlphaFoldDB" id="A0A941DRP3"/>
<keyword evidence="12" id="KW-1185">Reference proteome</keyword>
<dbReference type="InterPro" id="IPR023673">
    <property type="entry name" value="Ribosomal_uL1_CS"/>
</dbReference>
<dbReference type="RefSeq" id="WP_026680222.1">
    <property type="nucleotide sequence ID" value="NZ_BAAACY010000019.1"/>
</dbReference>
<evidence type="ECO:0000256" key="6">
    <source>
        <dbReference type="ARBA" id="ARBA00022980"/>
    </source>
</evidence>
<gene>
    <name evidence="9 11" type="primary">rplA</name>
    <name evidence="11" type="ORF">KCX74_05130</name>
</gene>
<dbReference type="EMBL" id="JAGSOT010000010">
    <property type="protein sequence ID" value="MBR7795425.1"/>
    <property type="molecule type" value="Genomic_DNA"/>
</dbReference>
<sequence>MAKKGKKHQEALKLVDRTKSYEVAEAIALVKETAKANFDETVEAAFRLGVDPKKADQQIRGAMVLPHGTGKTQRVLVFAKGDKAKEAEAAGADYVGESDYINKINQGWFEFDVIVATPDMMAEVGKLGRVLGPKGLMPNPKTGTVTFEVEKAVQDIKAGKVEYRVDKSANIHVPIGKISFDNEKLIENFKAITDTLVKAKPQASKGTYMKNASVASTMGPGIRVDVSGFVRR</sequence>
<accession>A0A941DRP3</accession>
<dbReference type="InterPro" id="IPR016095">
    <property type="entry name" value="Ribosomal_uL1_3-a/b-sand"/>
</dbReference>
<dbReference type="FunFam" id="3.40.50.790:FF:000001">
    <property type="entry name" value="50S ribosomal protein L1"/>
    <property type="match status" value="1"/>
</dbReference>
<evidence type="ECO:0000256" key="8">
    <source>
        <dbReference type="ARBA" id="ARBA00035241"/>
    </source>
</evidence>
<dbReference type="HAMAP" id="MF_01318_B">
    <property type="entry name" value="Ribosomal_uL1_B"/>
    <property type="match status" value="1"/>
</dbReference>
<comment type="caution">
    <text evidence="11">The sequence shown here is derived from an EMBL/GenBank/DDBJ whole genome shotgun (WGS) entry which is preliminary data.</text>
</comment>
<evidence type="ECO:0000313" key="11">
    <source>
        <dbReference type="EMBL" id="MBR7795425.1"/>
    </source>
</evidence>
<dbReference type="GO" id="GO:0015934">
    <property type="term" value="C:large ribosomal subunit"/>
    <property type="evidence" value="ECO:0007669"/>
    <property type="project" value="InterPro"/>
</dbReference>
<evidence type="ECO:0000313" key="12">
    <source>
        <dbReference type="Proteomes" id="UP000675284"/>
    </source>
</evidence>
<dbReference type="CDD" id="cd00403">
    <property type="entry name" value="Ribosomal_L1"/>
    <property type="match status" value="1"/>
</dbReference>
<dbReference type="InterPro" id="IPR002143">
    <property type="entry name" value="Ribosomal_uL1"/>
</dbReference>
<dbReference type="Proteomes" id="UP000675284">
    <property type="component" value="Unassembled WGS sequence"/>
</dbReference>
<comment type="subunit">
    <text evidence="9">Part of the 50S ribosomal subunit.</text>
</comment>
<dbReference type="InterPro" id="IPR005878">
    <property type="entry name" value="Ribosom_uL1_bac-type"/>
</dbReference>
<proteinExistence type="inferred from homology"/>
<reference evidence="11" key="1">
    <citation type="submission" date="2021-04" db="EMBL/GenBank/DDBJ databases">
        <title>Isolation and polyphasic classification of algal microorganism.</title>
        <authorList>
            <person name="Wang S."/>
        </authorList>
    </citation>
    <scope>NUCLEOTIDE SEQUENCE</scope>
    <source>
        <strain evidence="11">720a</strain>
    </source>
</reference>